<sequence>MEAAIPLAFTAAWASGMNPYLLVFLMGILGRVTELDVPVAFERADVLLVFGVLVVIDAIADKIMWLDSAWDVFNTAIRPVAGGVVALLIASPTVDLPSAVIAAGGGIVALITHFAKATTRLAVNASPEPASNVVVSVAEDAAIVGVVITAIFNPWIAAAIAAALFTAAVVIALALAGTARAALRKRRQRKAQSTNPTPPPVSSGPESGSGE</sequence>
<keyword evidence="2" id="KW-1133">Transmembrane helix</keyword>
<keyword evidence="2" id="KW-0812">Transmembrane</keyword>
<accession>A0A6J7IJT0</accession>
<feature type="region of interest" description="Disordered" evidence="1">
    <location>
        <begin position="185"/>
        <end position="211"/>
    </location>
</feature>
<evidence type="ECO:0000313" key="4">
    <source>
        <dbReference type="EMBL" id="CAB4931513.1"/>
    </source>
</evidence>
<feature type="transmembrane region" description="Helical" evidence="2">
    <location>
        <begin position="7"/>
        <end position="29"/>
    </location>
</feature>
<feature type="transmembrane region" description="Helical" evidence="2">
    <location>
        <begin position="41"/>
        <end position="60"/>
    </location>
</feature>
<evidence type="ECO:0000256" key="2">
    <source>
        <dbReference type="SAM" id="Phobius"/>
    </source>
</evidence>
<reference evidence="4" key="1">
    <citation type="submission" date="2020-05" db="EMBL/GenBank/DDBJ databases">
        <authorList>
            <person name="Chiriac C."/>
            <person name="Salcher M."/>
            <person name="Ghai R."/>
            <person name="Kavagutti S V."/>
        </authorList>
    </citation>
    <scope>NUCLEOTIDE SEQUENCE</scope>
</reference>
<name>A0A6J7IJT0_9ZZZZ</name>
<gene>
    <name evidence="4" type="ORF">UFOPK3772_00285</name>
</gene>
<feature type="domain" description="DUF4126" evidence="3">
    <location>
        <begin position="7"/>
        <end position="171"/>
    </location>
</feature>
<protein>
    <submittedName>
        <fullName evidence="4">Unannotated protein</fullName>
    </submittedName>
</protein>
<evidence type="ECO:0000256" key="1">
    <source>
        <dbReference type="SAM" id="MobiDB-lite"/>
    </source>
</evidence>
<keyword evidence="2" id="KW-0472">Membrane</keyword>
<feature type="transmembrane region" description="Helical" evidence="2">
    <location>
        <begin position="72"/>
        <end position="90"/>
    </location>
</feature>
<organism evidence="4">
    <name type="scientific">freshwater metagenome</name>
    <dbReference type="NCBI Taxonomy" id="449393"/>
    <lineage>
        <taxon>unclassified sequences</taxon>
        <taxon>metagenomes</taxon>
        <taxon>ecological metagenomes</taxon>
    </lineage>
</organism>
<dbReference type="Pfam" id="PF13548">
    <property type="entry name" value="DUF4126"/>
    <property type="match status" value="1"/>
</dbReference>
<proteinExistence type="predicted"/>
<feature type="transmembrane region" description="Helical" evidence="2">
    <location>
        <begin position="158"/>
        <end position="183"/>
    </location>
</feature>
<dbReference type="InterPro" id="IPR025196">
    <property type="entry name" value="DUF4126"/>
</dbReference>
<dbReference type="AlphaFoldDB" id="A0A6J7IJT0"/>
<dbReference type="EMBL" id="CAFBNE010000005">
    <property type="protein sequence ID" value="CAB4931513.1"/>
    <property type="molecule type" value="Genomic_DNA"/>
</dbReference>
<evidence type="ECO:0000259" key="3">
    <source>
        <dbReference type="Pfam" id="PF13548"/>
    </source>
</evidence>